<keyword evidence="7 11" id="KW-0675">Receptor</keyword>
<evidence type="ECO:0000256" key="3">
    <source>
        <dbReference type="ARBA" id="ARBA00022475"/>
    </source>
</evidence>
<comment type="subcellular location">
    <subcellularLocation>
        <location evidence="1">Cell membrane</location>
        <topology evidence="1">Multi-pass membrane protein</topology>
    </subcellularLocation>
</comment>
<dbReference type="SUPFAM" id="SSF53850">
    <property type="entry name" value="Periplasmic binding protein-like II"/>
    <property type="match status" value="1"/>
</dbReference>
<name>A0A1B3B7D0_SCAPY</name>
<dbReference type="EMBL" id="KU291860">
    <property type="protein sequence ID" value="AOE48110.1"/>
    <property type="molecule type" value="mRNA"/>
</dbReference>
<evidence type="ECO:0000256" key="4">
    <source>
        <dbReference type="ARBA" id="ARBA00022692"/>
    </source>
</evidence>
<evidence type="ECO:0000256" key="1">
    <source>
        <dbReference type="ARBA" id="ARBA00004651"/>
    </source>
</evidence>
<dbReference type="AlphaFoldDB" id="A0A1B3B7D0"/>
<reference evidence="11" key="2">
    <citation type="journal article" date="2016" name="PLoS ONE">
        <title>Molecular Characterization and Sex Distribution of Chemosensory Receptor Gene Family Based on Transcriptome Analysis of Scaeva pyrastri.</title>
        <authorList>
            <person name="Li X.M."/>
            <person name="Zhu X.Y."/>
            <person name="He P."/>
            <person name="Xu L."/>
            <person name="Sun L."/>
            <person name="Chen L."/>
            <person name="Wang Z.Q."/>
            <person name="Deng D.G."/>
            <person name="Zhang Y.N."/>
        </authorList>
    </citation>
    <scope>NUCLEOTIDE SEQUENCE</scope>
</reference>
<dbReference type="Gene3D" id="3.40.190.10">
    <property type="entry name" value="Periplasmic binding protein-like II"/>
    <property type="match status" value="1"/>
</dbReference>
<dbReference type="InterPro" id="IPR001320">
    <property type="entry name" value="Iontro_rcpt_C"/>
</dbReference>
<evidence type="ECO:0000313" key="11">
    <source>
        <dbReference type="EMBL" id="AOE48110.1"/>
    </source>
</evidence>
<feature type="transmembrane region" description="Helical" evidence="9">
    <location>
        <begin position="337"/>
        <end position="359"/>
    </location>
</feature>
<dbReference type="InterPro" id="IPR052192">
    <property type="entry name" value="Insect_Ionotropic_Sensory_Rcpt"/>
</dbReference>
<dbReference type="PANTHER" id="PTHR42643">
    <property type="entry name" value="IONOTROPIC RECEPTOR 20A-RELATED"/>
    <property type="match status" value="1"/>
</dbReference>
<evidence type="ECO:0000256" key="2">
    <source>
        <dbReference type="ARBA" id="ARBA00008685"/>
    </source>
</evidence>
<evidence type="ECO:0000256" key="8">
    <source>
        <dbReference type="ARBA" id="ARBA00023180"/>
    </source>
</evidence>
<evidence type="ECO:0000256" key="6">
    <source>
        <dbReference type="ARBA" id="ARBA00023136"/>
    </source>
</evidence>
<evidence type="ECO:0000259" key="10">
    <source>
        <dbReference type="Pfam" id="PF00060"/>
    </source>
</evidence>
<proteinExistence type="evidence at transcript level"/>
<feature type="transmembrane region" description="Helical" evidence="9">
    <location>
        <begin position="607"/>
        <end position="627"/>
    </location>
</feature>
<organism evidence="11">
    <name type="scientific">Scaeva pyrastri</name>
    <name type="common">Hoverfly</name>
    <name type="synonym">Musca pyrastri</name>
    <dbReference type="NCBI Taxonomy" id="219539"/>
    <lineage>
        <taxon>Eukaryota</taxon>
        <taxon>Metazoa</taxon>
        <taxon>Ecdysozoa</taxon>
        <taxon>Arthropoda</taxon>
        <taxon>Hexapoda</taxon>
        <taxon>Insecta</taxon>
        <taxon>Pterygota</taxon>
        <taxon>Neoptera</taxon>
        <taxon>Endopterygota</taxon>
        <taxon>Diptera</taxon>
        <taxon>Brachycera</taxon>
        <taxon>Muscomorpha</taxon>
        <taxon>Syrphoidea</taxon>
        <taxon>Syrphidae</taxon>
        <taxon>Syrphinae</taxon>
        <taxon>Syrphini</taxon>
        <taxon>Scaeva</taxon>
    </lineage>
</organism>
<comment type="similarity">
    <text evidence="2">Belongs to the glutamate-gated ion channel (TC 1.A.10.1) family.</text>
</comment>
<keyword evidence="8" id="KW-0325">Glycoprotein</keyword>
<reference evidence="11" key="1">
    <citation type="submission" date="2015-12" db="EMBL/GenBank/DDBJ databases">
        <authorList>
            <person name="Shamseldin A."/>
            <person name="Moawad H."/>
            <person name="Abd El-Rahim W.M."/>
            <person name="Sadowsky M.J."/>
        </authorList>
    </citation>
    <scope>NUCLEOTIDE SEQUENCE</scope>
</reference>
<keyword evidence="5 9" id="KW-1133">Transmembrane helix</keyword>
<keyword evidence="3" id="KW-1003">Cell membrane</keyword>
<protein>
    <submittedName>
        <fullName evidence="11">Putative ionotropic receptor IR6</fullName>
    </submittedName>
</protein>
<dbReference type="Pfam" id="PF00060">
    <property type="entry name" value="Lig_chan"/>
    <property type="match status" value="1"/>
</dbReference>
<dbReference type="GO" id="GO:0005886">
    <property type="term" value="C:plasma membrane"/>
    <property type="evidence" value="ECO:0007669"/>
    <property type="project" value="UniProtKB-SubCell"/>
</dbReference>
<dbReference type="Gene3D" id="1.10.287.70">
    <property type="match status" value="1"/>
</dbReference>
<accession>A0A1B3B7D0</accession>
<sequence length="645" mass="73509">MSLAELVTFLVNKYFSNLISVLITYNSSSTSEVSGLFLDSVQASFQNLTQQGHFIGINWIDTDVLAKQEDLRGLLLQNADIGIEGYITILPSLLEFLNARLYATENSVLRLKDKYYLFLSVDENENPENVLTNEILKLYPHHLFVSFVKNSSDITLWTQKFVGASDNLKPIHLDTYLKNGEFTKNAELYPNKFLNMFGRILEVASVTYIPYVVSYSVAEGMGDVDNLDPEQPKKSVIYTGTEADIVLSFCRLRNCTIRVTPCGNDNWGGVYDNGSSDGLIGSVFRHETEFGIGCYYNWFNDLFETSIAIAKSAVPILAPAPSLYPAYMTIILPFNKLIWTMIIISIFVSAIVMHVIMYFNTYMEHREDPTKFHFDHASSYELTQFQMVAIFFQQSFSQSKLDRFATRFFLSTLLLAGITLENTYSGQLKSLLTIPAVTEPVDTIQKFAKTDWQWASPSGAWIFSIAFSDIPHEKIMTEKFVEMSYEQLRDASYTGNYGIGLERLHGGIYSFGDYIKDGNLDKLIMTKDDLYYDYSRGFAIRGWPLMDTFNTHILWCLEHGLYNYWEKKHVYYFLDRKTQGIMFNLASGHLQKFPPIPLTIANISGPLWALAIGYGMALIVLISEMFANRSNKFIKHAKITKKSHS</sequence>
<keyword evidence="4 9" id="KW-0812">Transmembrane</keyword>
<evidence type="ECO:0000256" key="9">
    <source>
        <dbReference type="SAM" id="Phobius"/>
    </source>
</evidence>
<keyword evidence="6 9" id="KW-0472">Membrane</keyword>
<evidence type="ECO:0000256" key="5">
    <source>
        <dbReference type="ARBA" id="ARBA00022989"/>
    </source>
</evidence>
<evidence type="ECO:0000256" key="7">
    <source>
        <dbReference type="ARBA" id="ARBA00023170"/>
    </source>
</evidence>
<dbReference type="GO" id="GO:0015276">
    <property type="term" value="F:ligand-gated monoatomic ion channel activity"/>
    <property type="evidence" value="ECO:0007669"/>
    <property type="project" value="InterPro"/>
</dbReference>
<dbReference type="PANTHER" id="PTHR42643:SF40">
    <property type="entry name" value="IONOTROPIC RECEPTOR 41A-RELATED"/>
    <property type="match status" value="1"/>
</dbReference>
<dbReference type="GO" id="GO:0050907">
    <property type="term" value="P:detection of chemical stimulus involved in sensory perception"/>
    <property type="evidence" value="ECO:0007669"/>
    <property type="project" value="UniProtKB-ARBA"/>
</dbReference>
<feature type="domain" description="Ionotropic glutamate receptor C-terminal" evidence="10">
    <location>
        <begin position="338"/>
        <end position="472"/>
    </location>
</feature>